<dbReference type="GO" id="GO:0006226">
    <property type="term" value="P:dUMP biosynthetic process"/>
    <property type="evidence" value="ECO:0007669"/>
    <property type="project" value="InterPro"/>
</dbReference>
<keyword evidence="4" id="KW-0546">Nucleotide metabolism</keyword>
<dbReference type="GO" id="GO:0046081">
    <property type="term" value="P:dUTP catabolic process"/>
    <property type="evidence" value="ECO:0007669"/>
    <property type="project" value="InterPro"/>
</dbReference>
<dbReference type="EC" id="3.6.1.23" evidence="2"/>
<keyword evidence="3" id="KW-0378">Hydrolase</keyword>
<dbReference type="InterPro" id="IPR029054">
    <property type="entry name" value="dUTPase-like"/>
</dbReference>
<sequence length="144" mass="15076">MKINYTLVAPNAKPLTKAHPEDAGYDLRARTTQTIQPGERTLIGTGVAVKFPAGTVGMVHSRSGLALKGIAVANAPGVVDAGFTGEIGVILENRSKTPYTAHEGDRIAQLVPLELAPLELQAVPREKFDTDTARGANGFGSTGK</sequence>
<dbReference type="GO" id="GO:0000287">
    <property type="term" value="F:magnesium ion binding"/>
    <property type="evidence" value="ECO:0007669"/>
    <property type="project" value="InterPro"/>
</dbReference>
<dbReference type="InterPro" id="IPR008181">
    <property type="entry name" value="dUTPase"/>
</dbReference>
<name>A0A8S5QDK1_9CAUD</name>
<comment type="similarity">
    <text evidence="1">Belongs to the dUTPase family.</text>
</comment>
<dbReference type="CDD" id="cd07557">
    <property type="entry name" value="trimeric_dUTPase"/>
    <property type="match status" value="1"/>
</dbReference>
<dbReference type="InterPro" id="IPR033704">
    <property type="entry name" value="dUTPase_trimeric"/>
</dbReference>
<dbReference type="Gene3D" id="2.70.40.10">
    <property type="match status" value="1"/>
</dbReference>
<reference evidence="6" key="1">
    <citation type="journal article" date="2021" name="Proc. Natl. Acad. Sci. U.S.A.">
        <title>A Catalog of Tens of Thousands of Viruses from Human Metagenomes Reveals Hidden Associations with Chronic Diseases.</title>
        <authorList>
            <person name="Tisza M.J."/>
            <person name="Buck C.B."/>
        </authorList>
    </citation>
    <scope>NUCLEOTIDE SEQUENCE</scope>
    <source>
        <strain evidence="6">Ctw4b6</strain>
    </source>
</reference>
<dbReference type="Pfam" id="PF00692">
    <property type="entry name" value="dUTPase"/>
    <property type="match status" value="1"/>
</dbReference>
<dbReference type="PANTHER" id="PTHR11241">
    <property type="entry name" value="DEOXYURIDINE 5'-TRIPHOSPHATE NUCLEOTIDOHYDROLASE"/>
    <property type="match status" value="1"/>
</dbReference>
<evidence type="ECO:0000259" key="5">
    <source>
        <dbReference type="Pfam" id="PF00692"/>
    </source>
</evidence>
<dbReference type="PANTHER" id="PTHR11241:SF0">
    <property type="entry name" value="DEOXYURIDINE 5'-TRIPHOSPHATE NUCLEOTIDOHYDROLASE"/>
    <property type="match status" value="1"/>
</dbReference>
<evidence type="ECO:0000256" key="4">
    <source>
        <dbReference type="ARBA" id="ARBA00023080"/>
    </source>
</evidence>
<protein>
    <recommendedName>
        <fullName evidence="2">dUTP diphosphatase</fullName>
        <ecNumber evidence="2">3.6.1.23</ecNumber>
    </recommendedName>
</protein>
<accession>A0A8S5QDK1</accession>
<evidence type="ECO:0000256" key="3">
    <source>
        <dbReference type="ARBA" id="ARBA00022801"/>
    </source>
</evidence>
<dbReference type="SUPFAM" id="SSF51283">
    <property type="entry name" value="dUTPase-like"/>
    <property type="match status" value="1"/>
</dbReference>
<dbReference type="NCBIfam" id="NF001862">
    <property type="entry name" value="PRK00601.1"/>
    <property type="match status" value="1"/>
</dbReference>
<organism evidence="6">
    <name type="scientific">Myoviridae sp. ctw4b6</name>
    <dbReference type="NCBI Taxonomy" id="2825206"/>
    <lineage>
        <taxon>Viruses</taxon>
        <taxon>Duplodnaviria</taxon>
        <taxon>Heunggongvirae</taxon>
        <taxon>Uroviricota</taxon>
        <taxon>Caudoviricetes</taxon>
    </lineage>
</organism>
<evidence type="ECO:0000256" key="2">
    <source>
        <dbReference type="ARBA" id="ARBA00012379"/>
    </source>
</evidence>
<evidence type="ECO:0000313" key="6">
    <source>
        <dbReference type="EMBL" id="DAE16612.1"/>
    </source>
</evidence>
<dbReference type="InterPro" id="IPR036157">
    <property type="entry name" value="dUTPase-like_sf"/>
</dbReference>
<feature type="domain" description="dUTPase-like" evidence="5">
    <location>
        <begin position="13"/>
        <end position="143"/>
    </location>
</feature>
<dbReference type="EMBL" id="BK015628">
    <property type="protein sequence ID" value="DAE16612.1"/>
    <property type="molecule type" value="Genomic_DNA"/>
</dbReference>
<dbReference type="NCBIfam" id="TIGR00576">
    <property type="entry name" value="dut"/>
    <property type="match status" value="1"/>
</dbReference>
<evidence type="ECO:0000256" key="1">
    <source>
        <dbReference type="ARBA" id="ARBA00006581"/>
    </source>
</evidence>
<proteinExistence type="inferred from homology"/>
<dbReference type="GO" id="GO:0004170">
    <property type="term" value="F:dUTP diphosphatase activity"/>
    <property type="evidence" value="ECO:0007669"/>
    <property type="project" value="UniProtKB-EC"/>
</dbReference>